<evidence type="ECO:0000256" key="1">
    <source>
        <dbReference type="SAM" id="MobiDB-lite"/>
    </source>
</evidence>
<feature type="compositionally biased region" description="Low complexity" evidence="1">
    <location>
        <begin position="72"/>
        <end position="84"/>
    </location>
</feature>
<reference evidence="3" key="2">
    <citation type="submission" date="2022-06" db="UniProtKB">
        <authorList>
            <consortium name="EnsemblMetazoa"/>
        </authorList>
    </citation>
    <scope>IDENTIFICATION</scope>
    <source>
        <strain evidence="3">PS312</strain>
    </source>
</reference>
<accession>A0A8R1YZ70</accession>
<name>A0A2A6BFD6_PRIPA</name>
<protein>
    <submittedName>
        <fullName evidence="3">Spp-22</fullName>
    </submittedName>
</protein>
<evidence type="ECO:0000313" key="4">
    <source>
        <dbReference type="Proteomes" id="UP000005239"/>
    </source>
</evidence>
<evidence type="ECO:0000256" key="2">
    <source>
        <dbReference type="SAM" id="SignalP"/>
    </source>
</evidence>
<reference evidence="4" key="1">
    <citation type="journal article" date="2008" name="Nat. Genet.">
        <title>The Pristionchus pacificus genome provides a unique perspective on nematode lifestyle and parasitism.</title>
        <authorList>
            <person name="Dieterich C."/>
            <person name="Clifton S.W."/>
            <person name="Schuster L.N."/>
            <person name="Chinwalla A."/>
            <person name="Delehaunty K."/>
            <person name="Dinkelacker I."/>
            <person name="Fulton L."/>
            <person name="Fulton R."/>
            <person name="Godfrey J."/>
            <person name="Minx P."/>
            <person name="Mitreva M."/>
            <person name="Roeseler W."/>
            <person name="Tian H."/>
            <person name="Witte H."/>
            <person name="Yang S.P."/>
            <person name="Wilson R.K."/>
            <person name="Sommer R.J."/>
        </authorList>
    </citation>
    <scope>NUCLEOTIDE SEQUENCE [LARGE SCALE GENOMIC DNA]</scope>
    <source>
        <strain evidence="4">PS312</strain>
    </source>
</reference>
<feature type="compositionally biased region" description="Low complexity" evidence="1">
    <location>
        <begin position="98"/>
        <end position="132"/>
    </location>
</feature>
<feature type="signal peptide" evidence="2">
    <location>
        <begin position="1"/>
        <end position="18"/>
    </location>
</feature>
<feature type="region of interest" description="Disordered" evidence="1">
    <location>
        <begin position="50"/>
        <end position="139"/>
    </location>
</feature>
<dbReference type="AlphaFoldDB" id="A0A2A6BFD6"/>
<dbReference type="Proteomes" id="UP000005239">
    <property type="component" value="Unassembled WGS sequence"/>
</dbReference>
<dbReference type="EnsemblMetazoa" id="PPA37103.1">
    <property type="protein sequence ID" value="PPA37103.1"/>
    <property type="gene ID" value="WBGene00275472"/>
</dbReference>
<feature type="chain" id="PRO_5043680246" evidence="2">
    <location>
        <begin position="19"/>
        <end position="309"/>
    </location>
</feature>
<proteinExistence type="predicted"/>
<evidence type="ECO:0000313" key="3">
    <source>
        <dbReference type="EnsemblMetazoa" id="PPA37103.1"/>
    </source>
</evidence>
<organism evidence="3 4">
    <name type="scientific">Pristionchus pacificus</name>
    <name type="common">Parasitic nematode worm</name>
    <dbReference type="NCBI Taxonomy" id="54126"/>
    <lineage>
        <taxon>Eukaryota</taxon>
        <taxon>Metazoa</taxon>
        <taxon>Ecdysozoa</taxon>
        <taxon>Nematoda</taxon>
        <taxon>Chromadorea</taxon>
        <taxon>Rhabditida</taxon>
        <taxon>Rhabditina</taxon>
        <taxon>Diplogasteromorpha</taxon>
        <taxon>Diplogasteroidea</taxon>
        <taxon>Neodiplogasteridae</taxon>
        <taxon>Pristionchus</taxon>
    </lineage>
</organism>
<accession>A0A2A6BFD6</accession>
<keyword evidence="4" id="KW-1185">Reference proteome</keyword>
<keyword evidence="2" id="KW-0732">Signal</keyword>
<sequence length="309" mass="33701">MSLRMSLLLLLLATSLQAWSFDEWAANELLPRTRDLVRRHMVGARMFLTEPKKAGETTTGDEESSKINEVDSSSATSSSSSSSSSEEKKVAVKKEEVVAVTTQQPSTSSSSSSSTSPPSTASPSTTTSSVSSVEKKTSEEELAGKIVDVAEVLRKIADKKDKKDKSIAEVKLEKKLEKLPLVKETKTEGGVTVERVRKVTSPAPSTGVPHPATTPVAQYRRVSCDMCLKAFNGLNYNVVQMKRVAEDMVKKDCEALLYGDEEAIGACVEVMLRKIDEYYNKFEPMIATNKACVRLGMCAAHLVTNRVPQ</sequence>
<feature type="compositionally biased region" description="Basic and acidic residues" evidence="1">
    <location>
        <begin position="85"/>
        <end position="97"/>
    </location>
</feature>
<gene>
    <name evidence="3" type="primary">WBGene00275472</name>
</gene>
<dbReference type="OrthoDB" id="5860304at2759"/>